<evidence type="ECO:0000313" key="2">
    <source>
        <dbReference type="EMBL" id="AIE96618.1"/>
    </source>
</evidence>
<name>A0A075FZ61_9ARCH</name>
<proteinExistence type="predicted"/>
<dbReference type="GO" id="GO:0008168">
    <property type="term" value="F:methyltransferase activity"/>
    <property type="evidence" value="ECO:0007669"/>
    <property type="project" value="UniProtKB-KW"/>
</dbReference>
<sequence>MNSGFFKKMSIFLKAINLFDNWYLYPLVYFKITKKEHVIFKTKTGLKIKIRVNSTDLMALTHVWMIQEYSEDNFSINHDDIVVDVGAHIGLFALFASQFCNNGKIFCFEPIQENYKMLIENININQIKNIYPNNLAVTKDTSTAKIFLNDDESGHSMFIENKSFVQVDSKSLFDVFADNRIEECNFLKLDCEGAEYEIIESLPSDFFSKIDKTVIEYHMADTKPELLEGLIKKLKQLSFTIHSRPLFADIGFLFARK</sequence>
<dbReference type="EMBL" id="KF900484">
    <property type="protein sequence ID" value="AIE96618.1"/>
    <property type="molecule type" value="Genomic_DNA"/>
</dbReference>
<dbReference type="PANTHER" id="PTHR34203">
    <property type="entry name" value="METHYLTRANSFERASE, FKBM FAMILY PROTEIN"/>
    <property type="match status" value="1"/>
</dbReference>
<reference evidence="2" key="1">
    <citation type="journal article" date="2014" name="Genome Biol. Evol.">
        <title>Pangenome evidence for extensive interdomain horizontal transfer affecting lineage core and shell genes in uncultured planktonic thaumarchaeota and euryarchaeota.</title>
        <authorList>
            <person name="Deschamps P."/>
            <person name="Zivanovic Y."/>
            <person name="Moreira D."/>
            <person name="Rodriguez-Valera F."/>
            <person name="Lopez-Garcia P."/>
        </authorList>
    </citation>
    <scope>NUCLEOTIDE SEQUENCE</scope>
</reference>
<dbReference type="InterPro" id="IPR006342">
    <property type="entry name" value="FkbM_mtfrase"/>
</dbReference>
<dbReference type="AlphaFoldDB" id="A0A075FZ61"/>
<evidence type="ECO:0000259" key="1">
    <source>
        <dbReference type="Pfam" id="PF05050"/>
    </source>
</evidence>
<keyword evidence="2" id="KW-0489">Methyltransferase</keyword>
<feature type="domain" description="Methyltransferase FkbM" evidence="1">
    <location>
        <begin position="84"/>
        <end position="235"/>
    </location>
</feature>
<keyword evidence="2" id="KW-0808">Transferase</keyword>
<dbReference type="InterPro" id="IPR029063">
    <property type="entry name" value="SAM-dependent_MTases_sf"/>
</dbReference>
<dbReference type="PANTHER" id="PTHR34203:SF15">
    <property type="entry name" value="SLL1173 PROTEIN"/>
    <property type="match status" value="1"/>
</dbReference>
<dbReference type="Gene3D" id="3.40.50.150">
    <property type="entry name" value="Vaccinia Virus protein VP39"/>
    <property type="match status" value="1"/>
</dbReference>
<dbReference type="NCBIfam" id="TIGR01444">
    <property type="entry name" value="fkbM_fam"/>
    <property type="match status" value="1"/>
</dbReference>
<protein>
    <submittedName>
        <fullName evidence="2">Methyltransferase, FkbM family protein</fullName>
    </submittedName>
</protein>
<dbReference type="Pfam" id="PF05050">
    <property type="entry name" value="Methyltransf_21"/>
    <property type="match status" value="1"/>
</dbReference>
<dbReference type="SUPFAM" id="SSF53335">
    <property type="entry name" value="S-adenosyl-L-methionine-dependent methyltransferases"/>
    <property type="match status" value="1"/>
</dbReference>
<accession>A0A075FZ61</accession>
<organism evidence="2">
    <name type="scientific">uncultured marine thaumarchaeote AD1000_82_B05</name>
    <dbReference type="NCBI Taxonomy" id="1455944"/>
    <lineage>
        <taxon>Archaea</taxon>
        <taxon>Nitrososphaerota</taxon>
        <taxon>environmental samples</taxon>
    </lineage>
</organism>
<dbReference type="InterPro" id="IPR052514">
    <property type="entry name" value="SAM-dependent_MTase"/>
</dbReference>
<dbReference type="GO" id="GO:0032259">
    <property type="term" value="P:methylation"/>
    <property type="evidence" value="ECO:0007669"/>
    <property type="project" value="UniProtKB-KW"/>
</dbReference>